<evidence type="ECO:0000313" key="3">
    <source>
        <dbReference type="Proteomes" id="UP000735302"/>
    </source>
</evidence>
<evidence type="ECO:0000313" key="2">
    <source>
        <dbReference type="EMBL" id="GFN86145.1"/>
    </source>
</evidence>
<proteinExistence type="predicted"/>
<comment type="caution">
    <text evidence="2">The sequence shown here is derived from an EMBL/GenBank/DDBJ whole genome shotgun (WGS) entry which is preliminary data.</text>
</comment>
<gene>
    <name evidence="2" type="ORF">PoB_001265100</name>
</gene>
<feature type="compositionally biased region" description="Polar residues" evidence="1">
    <location>
        <begin position="20"/>
        <end position="32"/>
    </location>
</feature>
<name>A0AAV3YS25_9GAST</name>
<dbReference type="AlphaFoldDB" id="A0AAV3YS25"/>
<reference evidence="2 3" key="1">
    <citation type="journal article" date="2021" name="Elife">
        <title>Chloroplast acquisition without the gene transfer in kleptoplastic sea slugs, Plakobranchus ocellatus.</title>
        <authorList>
            <person name="Maeda T."/>
            <person name="Takahashi S."/>
            <person name="Yoshida T."/>
            <person name="Shimamura S."/>
            <person name="Takaki Y."/>
            <person name="Nagai Y."/>
            <person name="Toyoda A."/>
            <person name="Suzuki Y."/>
            <person name="Arimoto A."/>
            <person name="Ishii H."/>
            <person name="Satoh N."/>
            <person name="Nishiyama T."/>
            <person name="Hasebe M."/>
            <person name="Maruyama T."/>
            <person name="Minagawa J."/>
            <person name="Obokata J."/>
            <person name="Shigenobu S."/>
        </authorList>
    </citation>
    <scope>NUCLEOTIDE SEQUENCE [LARGE SCALE GENOMIC DNA]</scope>
</reference>
<organism evidence="2 3">
    <name type="scientific">Plakobranchus ocellatus</name>
    <dbReference type="NCBI Taxonomy" id="259542"/>
    <lineage>
        <taxon>Eukaryota</taxon>
        <taxon>Metazoa</taxon>
        <taxon>Spiralia</taxon>
        <taxon>Lophotrochozoa</taxon>
        <taxon>Mollusca</taxon>
        <taxon>Gastropoda</taxon>
        <taxon>Heterobranchia</taxon>
        <taxon>Euthyneura</taxon>
        <taxon>Panpulmonata</taxon>
        <taxon>Sacoglossa</taxon>
        <taxon>Placobranchoidea</taxon>
        <taxon>Plakobranchidae</taxon>
        <taxon>Plakobranchus</taxon>
    </lineage>
</organism>
<feature type="compositionally biased region" description="Polar residues" evidence="1">
    <location>
        <begin position="43"/>
        <end position="55"/>
    </location>
</feature>
<evidence type="ECO:0000256" key="1">
    <source>
        <dbReference type="SAM" id="MobiDB-lite"/>
    </source>
</evidence>
<accession>A0AAV3YS25</accession>
<keyword evidence="3" id="KW-1185">Reference proteome</keyword>
<dbReference type="EMBL" id="BLXT01001496">
    <property type="protein sequence ID" value="GFN86145.1"/>
    <property type="molecule type" value="Genomic_DNA"/>
</dbReference>
<protein>
    <submittedName>
        <fullName evidence="2">Uncharacterized protein</fullName>
    </submittedName>
</protein>
<dbReference type="Proteomes" id="UP000735302">
    <property type="component" value="Unassembled WGS sequence"/>
</dbReference>
<feature type="region of interest" description="Disordered" evidence="1">
    <location>
        <begin position="20"/>
        <end position="55"/>
    </location>
</feature>
<sequence length="115" mass="12973">MHTHANSYLQSNPLHQLSSNTQQQAYHNSNCRANCPRHPPARPNNTRGVTTKQPSRLLQYTGTSVMESLVIFLMHFLTRQTRSIDTTSFLVTESLSDLLGVSQQKTKKKGYPSNT</sequence>